<dbReference type="Pfam" id="PF13458">
    <property type="entry name" value="Peripla_BP_6"/>
    <property type="match status" value="1"/>
</dbReference>
<feature type="signal peptide" evidence="3">
    <location>
        <begin position="1"/>
        <end position="23"/>
    </location>
</feature>
<organism evidence="5 6">
    <name type="scientific">Corticibacter populi</name>
    <dbReference type="NCBI Taxonomy" id="1550736"/>
    <lineage>
        <taxon>Bacteria</taxon>
        <taxon>Pseudomonadati</taxon>
        <taxon>Pseudomonadota</taxon>
        <taxon>Betaproteobacteria</taxon>
        <taxon>Burkholderiales</taxon>
        <taxon>Comamonadaceae</taxon>
        <taxon>Corticibacter</taxon>
    </lineage>
</organism>
<dbReference type="RefSeq" id="WP_122231967.1">
    <property type="nucleotide sequence ID" value="NZ_RDQO01000008.1"/>
</dbReference>
<feature type="chain" id="PRO_5018136026" evidence="3">
    <location>
        <begin position="24"/>
        <end position="397"/>
    </location>
</feature>
<dbReference type="PANTHER" id="PTHR30483">
    <property type="entry name" value="LEUCINE-SPECIFIC-BINDING PROTEIN"/>
    <property type="match status" value="1"/>
</dbReference>
<evidence type="ECO:0000313" key="6">
    <source>
        <dbReference type="Proteomes" id="UP000278006"/>
    </source>
</evidence>
<name>A0A3M6QI87_9BURK</name>
<dbReference type="OrthoDB" id="8887944at2"/>
<gene>
    <name evidence="5" type="ORF">D8I35_18235</name>
</gene>
<dbReference type="EMBL" id="RDQO01000008">
    <property type="protein sequence ID" value="RMX02655.1"/>
    <property type="molecule type" value="Genomic_DNA"/>
</dbReference>
<feature type="domain" description="Leucine-binding protein" evidence="4">
    <location>
        <begin position="27"/>
        <end position="362"/>
    </location>
</feature>
<reference evidence="5 6" key="1">
    <citation type="submission" date="2018-10" db="EMBL/GenBank/DDBJ databases">
        <title>Draft genome of Cortibacter populi DSM10536.</title>
        <authorList>
            <person name="Bernier A.-M."/>
            <person name="Bernard K."/>
        </authorList>
    </citation>
    <scope>NUCLEOTIDE SEQUENCE [LARGE SCALE GENOMIC DNA]</scope>
    <source>
        <strain evidence="5 6">DSM 105136</strain>
    </source>
</reference>
<keyword evidence="2 3" id="KW-0732">Signal</keyword>
<evidence type="ECO:0000259" key="4">
    <source>
        <dbReference type="Pfam" id="PF13458"/>
    </source>
</evidence>
<sequence>MKTRLTLIAAMLGAAGWMSAAQAQDKVVIGFVTDMSSLYSDVDGRGGVLAAQMAIEDFGGKVLDKPVELLTADHQNKADIAAAKAREWIDTQGAALILGGTNSGTALATSTVANEKKVLYINNGAGTSALTNEQCAPLTVHYAYDTVALARGTGKAILDAGGDTWFFLTADYAFGHALENDTAATVKANGGKVLGSVRHPLNASDFSSFLLQAQSSKAKILGMANAGGDTINTIKAASEFGITSTMKLAGLLLFLSDIHSMGLQTTQGLQFTDSWYWDLNDESRAWAQRFYEKTKRMPTSVQAANYSAVYNWLQAVQEAGTTDGAKVRELLGSKPLKDFYASGQIRPDGRYEHDMYLVEVKQPGESSRDWDYLKVVQALKGSDVFTTRQESKCALWK</sequence>
<dbReference type="AlphaFoldDB" id="A0A3M6QI87"/>
<dbReference type="Proteomes" id="UP000278006">
    <property type="component" value="Unassembled WGS sequence"/>
</dbReference>
<keyword evidence="6" id="KW-1185">Reference proteome</keyword>
<protein>
    <submittedName>
        <fullName evidence="5">ABC transporter substrate-binding protein</fullName>
    </submittedName>
</protein>
<evidence type="ECO:0000256" key="2">
    <source>
        <dbReference type="ARBA" id="ARBA00022729"/>
    </source>
</evidence>
<evidence type="ECO:0000256" key="1">
    <source>
        <dbReference type="ARBA" id="ARBA00010062"/>
    </source>
</evidence>
<accession>A0A3M6QI87</accession>
<evidence type="ECO:0000313" key="5">
    <source>
        <dbReference type="EMBL" id="RMX02655.1"/>
    </source>
</evidence>
<dbReference type="PANTHER" id="PTHR30483:SF6">
    <property type="entry name" value="PERIPLASMIC BINDING PROTEIN OF ABC TRANSPORTER FOR NATURAL AMINO ACIDS"/>
    <property type="match status" value="1"/>
</dbReference>
<dbReference type="InterPro" id="IPR028081">
    <property type="entry name" value="Leu-bd"/>
</dbReference>
<dbReference type="CDD" id="cd06327">
    <property type="entry name" value="PBP1_SBP-like"/>
    <property type="match status" value="1"/>
</dbReference>
<dbReference type="SUPFAM" id="SSF53822">
    <property type="entry name" value="Periplasmic binding protein-like I"/>
    <property type="match status" value="1"/>
</dbReference>
<dbReference type="InterPro" id="IPR028082">
    <property type="entry name" value="Peripla_BP_I"/>
</dbReference>
<dbReference type="Gene3D" id="3.40.50.2300">
    <property type="match status" value="2"/>
</dbReference>
<comment type="similarity">
    <text evidence="1">Belongs to the leucine-binding protein family.</text>
</comment>
<proteinExistence type="inferred from homology"/>
<dbReference type="InterPro" id="IPR051010">
    <property type="entry name" value="BCAA_transport"/>
</dbReference>
<comment type="caution">
    <text evidence="5">The sequence shown here is derived from an EMBL/GenBank/DDBJ whole genome shotgun (WGS) entry which is preliminary data.</text>
</comment>
<evidence type="ECO:0000256" key="3">
    <source>
        <dbReference type="SAM" id="SignalP"/>
    </source>
</evidence>